<dbReference type="CTD" id="9804039"/>
<dbReference type="InParanoid" id="E3M149"/>
<dbReference type="OMA" id="FVQWHYM"/>
<evidence type="ECO:0000256" key="3">
    <source>
        <dbReference type="ARBA" id="ARBA00022692"/>
    </source>
</evidence>
<reference evidence="7" key="1">
    <citation type="submission" date="2007-07" db="EMBL/GenBank/DDBJ databases">
        <title>PCAP assembly of the Caenorhabditis remanei genome.</title>
        <authorList>
            <consortium name="The Caenorhabditis remanei Sequencing Consortium"/>
            <person name="Wilson R.K."/>
        </authorList>
    </citation>
    <scope>NUCLEOTIDE SEQUENCE [LARGE SCALE GENOMIC DNA]</scope>
    <source>
        <strain evidence="7">PB4641</strain>
    </source>
</reference>
<dbReference type="PANTHER" id="PTHR23128:SF60">
    <property type="entry name" value="SERPENTINE RECEPTOR, CLASS E (EPSILON)-RELATED"/>
    <property type="match status" value="1"/>
</dbReference>
<dbReference type="KEGG" id="crq:GCK72_006697"/>
<keyword evidence="3 6" id="KW-0812">Transmembrane</keyword>
<accession>E3M149</accession>
<evidence type="ECO:0000256" key="5">
    <source>
        <dbReference type="ARBA" id="ARBA00023136"/>
    </source>
</evidence>
<dbReference type="GeneID" id="9804039"/>
<keyword evidence="4 6" id="KW-1133">Transmembrane helix</keyword>
<dbReference type="EMBL" id="DS268421">
    <property type="protein sequence ID" value="EFO88894.1"/>
    <property type="molecule type" value="Genomic_DNA"/>
</dbReference>
<feature type="transmembrane region" description="Helical" evidence="6">
    <location>
        <begin position="124"/>
        <end position="146"/>
    </location>
</feature>
<dbReference type="OrthoDB" id="5849192at2759"/>
<dbReference type="Proteomes" id="UP000008281">
    <property type="component" value="Unassembled WGS sequence"/>
</dbReference>
<comment type="subcellular location">
    <subcellularLocation>
        <location evidence="1">Membrane</location>
        <topology evidence="1">Multi-pass membrane protein</topology>
    </subcellularLocation>
</comment>
<evidence type="ECO:0000256" key="2">
    <source>
        <dbReference type="ARBA" id="ARBA00006803"/>
    </source>
</evidence>
<evidence type="ECO:0000313" key="7">
    <source>
        <dbReference type="EMBL" id="EFO88894.1"/>
    </source>
</evidence>
<dbReference type="HOGENOM" id="CLU_063305_1_0_1"/>
<name>E3M149_CAERE</name>
<sequence length="361" mass="42041">MIIKLFDSSGNFSILWLPVYFYNESYNFSLYVSIFELLLYLCCFHIVNVNIYVILKVKLFHRNLYILAIPLFSLWYELIISKIITICYRLNVIKLDYAIGEHIVIWTDDPAKMLELKSLDGLELLIIAGFMQWHYMYSVVFGVLAIAAERAFASVLIENYESNTQLFIPALLTMTYQISAILVSLSVLFHKIKSTTSHIPWIVCCSISALVYLFVKKVNESFNRDIKNPNRKRIFTVSQQFQVKENLRALRLGTRLVIAVLASIALCGSGIAALTFEFIPTYYSHFIENFIFLNPYLVCFTAMFSVPQWEKQFKKMFLTYRIIKKRRRKPQLASVGTIDNTKKNLDVETNLYFKQLADSWI</sequence>
<dbReference type="GO" id="GO:0016020">
    <property type="term" value="C:membrane"/>
    <property type="evidence" value="ECO:0007669"/>
    <property type="project" value="UniProtKB-SubCell"/>
</dbReference>
<evidence type="ECO:0000313" key="8">
    <source>
        <dbReference type="Proteomes" id="UP000008281"/>
    </source>
</evidence>
<keyword evidence="5 6" id="KW-0472">Membrane</keyword>
<comment type="similarity">
    <text evidence="2">Belongs to the nematode receptor-like protein sre family.</text>
</comment>
<feature type="transmembrane region" description="Helical" evidence="6">
    <location>
        <begin position="198"/>
        <end position="215"/>
    </location>
</feature>
<evidence type="ECO:0000256" key="4">
    <source>
        <dbReference type="ARBA" id="ARBA00022989"/>
    </source>
</evidence>
<evidence type="ECO:0000256" key="6">
    <source>
        <dbReference type="SAM" id="Phobius"/>
    </source>
</evidence>
<dbReference type="eggNOG" id="ENOG502TFCH">
    <property type="taxonomic scope" value="Eukaryota"/>
</dbReference>
<gene>
    <name evidence="7" type="ORF">CRE_06459</name>
</gene>
<feature type="transmembrane region" description="Helical" evidence="6">
    <location>
        <begin position="28"/>
        <end position="52"/>
    </location>
</feature>
<dbReference type="RefSeq" id="XP_003110105.2">
    <property type="nucleotide sequence ID" value="XM_003110057.2"/>
</dbReference>
<dbReference type="InterPro" id="IPR004151">
    <property type="entry name" value="7TM_GPCR_serpentine_rcpt_Sre"/>
</dbReference>
<dbReference type="GO" id="GO:0007606">
    <property type="term" value="P:sensory perception of chemical stimulus"/>
    <property type="evidence" value="ECO:0007669"/>
    <property type="project" value="InterPro"/>
</dbReference>
<dbReference type="PANTHER" id="PTHR23128">
    <property type="entry name" value="SERPENTINE RECEPTOR, CLASS E (EPSILON)-RELATED"/>
    <property type="match status" value="1"/>
</dbReference>
<feature type="transmembrane region" description="Helical" evidence="6">
    <location>
        <begin position="282"/>
        <end position="306"/>
    </location>
</feature>
<dbReference type="AlphaFoldDB" id="E3M149"/>
<keyword evidence="8" id="KW-1185">Reference proteome</keyword>
<feature type="transmembrane region" description="Helical" evidence="6">
    <location>
        <begin position="64"/>
        <end position="84"/>
    </location>
</feature>
<organism evidence="8">
    <name type="scientific">Caenorhabditis remanei</name>
    <name type="common">Caenorhabditis vulgaris</name>
    <dbReference type="NCBI Taxonomy" id="31234"/>
    <lineage>
        <taxon>Eukaryota</taxon>
        <taxon>Metazoa</taxon>
        <taxon>Ecdysozoa</taxon>
        <taxon>Nematoda</taxon>
        <taxon>Chromadorea</taxon>
        <taxon>Rhabditida</taxon>
        <taxon>Rhabditina</taxon>
        <taxon>Rhabditomorpha</taxon>
        <taxon>Rhabditoidea</taxon>
        <taxon>Rhabditidae</taxon>
        <taxon>Peloderinae</taxon>
        <taxon>Caenorhabditis</taxon>
    </lineage>
</organism>
<dbReference type="FunCoup" id="E3M149">
    <property type="interactions" value="3"/>
</dbReference>
<evidence type="ECO:0000256" key="1">
    <source>
        <dbReference type="ARBA" id="ARBA00004141"/>
    </source>
</evidence>
<proteinExistence type="inferred from homology"/>
<feature type="transmembrane region" description="Helical" evidence="6">
    <location>
        <begin position="256"/>
        <end position="276"/>
    </location>
</feature>
<dbReference type="Pfam" id="PF03125">
    <property type="entry name" value="Sre"/>
    <property type="match status" value="1"/>
</dbReference>
<feature type="transmembrane region" description="Helical" evidence="6">
    <location>
        <begin position="166"/>
        <end position="192"/>
    </location>
</feature>
<protein>
    <submittedName>
        <fullName evidence="7">Uncharacterized protein</fullName>
    </submittedName>
</protein>